<evidence type="ECO:0000256" key="9">
    <source>
        <dbReference type="ARBA" id="ARBA00022801"/>
    </source>
</evidence>
<dbReference type="InterPro" id="IPR015797">
    <property type="entry name" value="NUDIX_hydrolase-like_dom_sf"/>
</dbReference>
<comment type="function">
    <text evidence="2">Adenine glycosylase active on G-A mispairs. MutY also corrects error-prone DNA synthesis past GO lesions which are due to the oxidatively damaged form of guanine: 7,8-dihydro-8-oxoguanine (8-oxo-dGTP).</text>
</comment>
<proteinExistence type="inferred from homology"/>
<dbReference type="InterPro" id="IPR003265">
    <property type="entry name" value="HhH-GPD_domain"/>
</dbReference>
<dbReference type="EMBL" id="WVHS01000001">
    <property type="protein sequence ID" value="MXV13701.1"/>
    <property type="molecule type" value="Genomic_DNA"/>
</dbReference>
<keyword evidence="11" id="KW-0411">Iron-sulfur</keyword>
<evidence type="ECO:0000256" key="4">
    <source>
        <dbReference type="ARBA" id="ARBA00012045"/>
    </source>
</evidence>
<dbReference type="CDD" id="cd03431">
    <property type="entry name" value="NUDIX_DNA_Glycosylase_C-MutY"/>
    <property type="match status" value="1"/>
</dbReference>
<keyword evidence="10 14" id="KW-0408">Iron</keyword>
<comment type="similarity">
    <text evidence="3 14">Belongs to the Nth/MutY family.</text>
</comment>
<accession>A0A7K1XRS8</accession>
<dbReference type="SMART" id="SM00478">
    <property type="entry name" value="ENDO3c"/>
    <property type="match status" value="1"/>
</dbReference>
<evidence type="ECO:0000256" key="14">
    <source>
        <dbReference type="RuleBase" id="RU365096"/>
    </source>
</evidence>
<feature type="domain" description="HhH-GPD" evidence="15">
    <location>
        <begin position="35"/>
        <end position="186"/>
    </location>
</feature>
<keyword evidence="9" id="KW-0378">Hydrolase</keyword>
<dbReference type="NCBIfam" id="TIGR01084">
    <property type="entry name" value="mutY"/>
    <property type="match status" value="1"/>
</dbReference>
<keyword evidence="12" id="KW-0234">DNA repair</keyword>
<evidence type="ECO:0000256" key="8">
    <source>
        <dbReference type="ARBA" id="ARBA00022763"/>
    </source>
</evidence>
<dbReference type="AlphaFoldDB" id="A0A7K1XRS8"/>
<keyword evidence="6" id="KW-0004">4Fe-4S</keyword>
<keyword evidence="17" id="KW-1185">Reference proteome</keyword>
<evidence type="ECO:0000313" key="17">
    <source>
        <dbReference type="Proteomes" id="UP000451233"/>
    </source>
</evidence>
<dbReference type="Proteomes" id="UP000451233">
    <property type="component" value="Unassembled WGS sequence"/>
</dbReference>
<evidence type="ECO:0000256" key="1">
    <source>
        <dbReference type="ARBA" id="ARBA00000843"/>
    </source>
</evidence>
<dbReference type="GO" id="GO:0035485">
    <property type="term" value="F:adenine/guanine mispair binding"/>
    <property type="evidence" value="ECO:0007669"/>
    <property type="project" value="TreeGrafter"/>
</dbReference>
<dbReference type="GO" id="GO:0034039">
    <property type="term" value="F:8-oxo-7,8-dihydroguanine DNA N-glycosylase activity"/>
    <property type="evidence" value="ECO:0007669"/>
    <property type="project" value="TreeGrafter"/>
</dbReference>
<dbReference type="Pfam" id="PF00730">
    <property type="entry name" value="HhH-GPD"/>
    <property type="match status" value="1"/>
</dbReference>
<dbReference type="GO" id="GO:0006298">
    <property type="term" value="P:mismatch repair"/>
    <property type="evidence" value="ECO:0007669"/>
    <property type="project" value="TreeGrafter"/>
</dbReference>
<keyword evidence="13 14" id="KW-0326">Glycosidase</keyword>
<comment type="cofactor">
    <cofactor evidence="14">
        <name>[4Fe-4S] cluster</name>
        <dbReference type="ChEBI" id="CHEBI:49883"/>
    </cofactor>
    <text evidence="14">Binds 1 [4Fe-4S] cluster.</text>
</comment>
<evidence type="ECO:0000256" key="10">
    <source>
        <dbReference type="ARBA" id="ARBA00023004"/>
    </source>
</evidence>
<dbReference type="GO" id="GO:0051539">
    <property type="term" value="F:4 iron, 4 sulfur cluster binding"/>
    <property type="evidence" value="ECO:0007669"/>
    <property type="project" value="UniProtKB-UniRule"/>
</dbReference>
<name>A0A7K1XRS8_9SPHI</name>
<dbReference type="CDD" id="cd00056">
    <property type="entry name" value="ENDO3c"/>
    <property type="match status" value="1"/>
</dbReference>
<dbReference type="GO" id="GO:0006284">
    <property type="term" value="P:base-excision repair"/>
    <property type="evidence" value="ECO:0007669"/>
    <property type="project" value="UniProtKB-UniRule"/>
</dbReference>
<dbReference type="SUPFAM" id="SSF55811">
    <property type="entry name" value="Nudix"/>
    <property type="match status" value="1"/>
</dbReference>
<dbReference type="SUPFAM" id="SSF48150">
    <property type="entry name" value="DNA-glycosylase"/>
    <property type="match status" value="1"/>
</dbReference>
<dbReference type="PANTHER" id="PTHR42944">
    <property type="entry name" value="ADENINE DNA GLYCOSYLASE"/>
    <property type="match status" value="1"/>
</dbReference>
<reference evidence="16 17" key="1">
    <citation type="submission" date="2019-11" db="EMBL/GenBank/DDBJ databases">
        <title>Pedobacter sp. HMF7056 Genome sequencing and assembly.</title>
        <authorList>
            <person name="Kang H."/>
            <person name="Kim H."/>
            <person name="Joh K."/>
        </authorList>
    </citation>
    <scope>NUCLEOTIDE SEQUENCE [LARGE SCALE GENOMIC DNA]</scope>
    <source>
        <strain evidence="16 17">HMF7056</strain>
    </source>
</reference>
<evidence type="ECO:0000313" key="16">
    <source>
        <dbReference type="EMBL" id="MXV13701.1"/>
    </source>
</evidence>
<dbReference type="GO" id="GO:0046872">
    <property type="term" value="F:metal ion binding"/>
    <property type="evidence" value="ECO:0007669"/>
    <property type="project" value="UniProtKB-UniRule"/>
</dbReference>
<dbReference type="Pfam" id="PF14815">
    <property type="entry name" value="NUDIX_4"/>
    <property type="match status" value="1"/>
</dbReference>
<comment type="catalytic activity">
    <reaction evidence="1 14">
        <text>Hydrolyzes free adenine bases from 7,8-dihydro-8-oxoguanine:adenine mismatched double-stranded DNA, leaving an apurinic site.</text>
        <dbReference type="EC" id="3.2.2.31"/>
    </reaction>
</comment>
<evidence type="ECO:0000259" key="15">
    <source>
        <dbReference type="SMART" id="SM00478"/>
    </source>
</evidence>
<keyword evidence="7" id="KW-0479">Metal-binding</keyword>
<organism evidence="16 17">
    <name type="scientific">Hufsiella ginkgonis</name>
    <dbReference type="NCBI Taxonomy" id="2695274"/>
    <lineage>
        <taxon>Bacteria</taxon>
        <taxon>Pseudomonadati</taxon>
        <taxon>Bacteroidota</taxon>
        <taxon>Sphingobacteriia</taxon>
        <taxon>Sphingobacteriales</taxon>
        <taxon>Sphingobacteriaceae</taxon>
        <taxon>Hufsiella</taxon>
    </lineage>
</organism>
<evidence type="ECO:0000256" key="7">
    <source>
        <dbReference type="ARBA" id="ARBA00022723"/>
    </source>
</evidence>
<dbReference type="Gene3D" id="3.90.79.10">
    <property type="entry name" value="Nucleoside Triphosphate Pyrophosphohydrolase"/>
    <property type="match status" value="1"/>
</dbReference>
<dbReference type="Gene3D" id="1.10.340.30">
    <property type="entry name" value="Hypothetical protein, domain 2"/>
    <property type="match status" value="1"/>
</dbReference>
<evidence type="ECO:0000256" key="3">
    <source>
        <dbReference type="ARBA" id="ARBA00008343"/>
    </source>
</evidence>
<evidence type="ECO:0000256" key="12">
    <source>
        <dbReference type="ARBA" id="ARBA00023204"/>
    </source>
</evidence>
<evidence type="ECO:0000256" key="11">
    <source>
        <dbReference type="ARBA" id="ARBA00023014"/>
    </source>
</evidence>
<keyword evidence="8 14" id="KW-0227">DNA damage</keyword>
<comment type="caution">
    <text evidence="16">The sequence shown here is derived from an EMBL/GenBank/DDBJ whole genome shotgun (WGS) entry which is preliminary data.</text>
</comment>
<dbReference type="InterPro" id="IPR044298">
    <property type="entry name" value="MIG/MutY"/>
</dbReference>
<dbReference type="GO" id="GO:0000701">
    <property type="term" value="F:purine-specific mismatch base pair DNA N-glycosylase activity"/>
    <property type="evidence" value="ECO:0007669"/>
    <property type="project" value="UniProtKB-EC"/>
</dbReference>
<gene>
    <name evidence="16" type="primary">mutY</name>
    <name evidence="16" type="ORF">GS398_00150</name>
</gene>
<dbReference type="InterPro" id="IPR023170">
    <property type="entry name" value="HhH_base_excis_C"/>
</dbReference>
<dbReference type="EC" id="3.2.2.31" evidence="4 14"/>
<dbReference type="InterPro" id="IPR011257">
    <property type="entry name" value="DNA_glycosylase"/>
</dbReference>
<dbReference type="PANTHER" id="PTHR42944:SF1">
    <property type="entry name" value="ADENINE DNA GLYCOSYLASE"/>
    <property type="match status" value="1"/>
</dbReference>
<evidence type="ECO:0000256" key="2">
    <source>
        <dbReference type="ARBA" id="ARBA00002933"/>
    </source>
</evidence>
<dbReference type="InterPro" id="IPR005760">
    <property type="entry name" value="A/G_AdeGlyc_MutY"/>
</dbReference>
<sequence>MNFTQEVISWYHLHKRDLPWRKTRDPYLIWLSEVILQQTRVDQGMPYYYRFSEKYPTVADFAAATEDEILKMWQGLGYYSRGRNMHHTAGLVMRTHGGIFPGSYQALIGLKGIGEYTAAAISSFAENEKRAVVDGNVFRVLSRYFNIDTPINSTAGKKTFTRLANELIDPRYPALYNQAIMEFGALQCRPKPECPTCPLRPGCLAYQLGKTADLPVKDKKKASRQRYFNYIVAQRDGRMLMNKRGPGDIWQNMYELPLIETNALTSPADLLISPEFTQAFGTQAVVGNVYGPVKHVLTHQNIAATFIILSGFEEFFLNNSGWIYVDPESLDKLAMPKLIFAFLKNYPEIQFNLTN</sequence>
<dbReference type="RefSeq" id="WP_160904733.1">
    <property type="nucleotide sequence ID" value="NZ_WVHS01000001.1"/>
</dbReference>
<evidence type="ECO:0000256" key="5">
    <source>
        <dbReference type="ARBA" id="ARBA00022023"/>
    </source>
</evidence>
<dbReference type="Gene3D" id="1.10.1670.10">
    <property type="entry name" value="Helix-hairpin-Helix base-excision DNA repair enzymes (C-terminal)"/>
    <property type="match status" value="1"/>
</dbReference>
<dbReference type="GO" id="GO:0032357">
    <property type="term" value="F:oxidized purine DNA binding"/>
    <property type="evidence" value="ECO:0007669"/>
    <property type="project" value="TreeGrafter"/>
</dbReference>
<protein>
    <recommendedName>
        <fullName evidence="5 14">Adenine DNA glycosylase</fullName>
        <ecNumber evidence="4 14">3.2.2.31</ecNumber>
    </recommendedName>
</protein>
<dbReference type="InterPro" id="IPR029119">
    <property type="entry name" value="MutY_C"/>
</dbReference>
<evidence type="ECO:0000256" key="6">
    <source>
        <dbReference type="ARBA" id="ARBA00022485"/>
    </source>
</evidence>
<evidence type="ECO:0000256" key="13">
    <source>
        <dbReference type="ARBA" id="ARBA00023295"/>
    </source>
</evidence>